<name>A0ACB7S8Q1_HYAAI</name>
<evidence type="ECO:0000313" key="1">
    <source>
        <dbReference type="EMBL" id="KAH6931005.1"/>
    </source>
</evidence>
<dbReference type="Proteomes" id="UP000821845">
    <property type="component" value="Chromosome 5"/>
</dbReference>
<evidence type="ECO:0000313" key="2">
    <source>
        <dbReference type="Proteomes" id="UP000821845"/>
    </source>
</evidence>
<accession>A0ACB7S8Q1</accession>
<reference evidence="1" key="1">
    <citation type="submission" date="2020-05" db="EMBL/GenBank/DDBJ databases">
        <title>Large-scale comparative analyses of tick genomes elucidate their genetic diversity and vector capacities.</title>
        <authorList>
            <person name="Jia N."/>
            <person name="Wang J."/>
            <person name="Shi W."/>
            <person name="Du L."/>
            <person name="Sun Y."/>
            <person name="Zhan W."/>
            <person name="Jiang J."/>
            <person name="Wang Q."/>
            <person name="Zhang B."/>
            <person name="Ji P."/>
            <person name="Sakyi L.B."/>
            <person name="Cui X."/>
            <person name="Yuan T."/>
            <person name="Jiang B."/>
            <person name="Yang W."/>
            <person name="Lam T.T.-Y."/>
            <person name="Chang Q."/>
            <person name="Ding S."/>
            <person name="Wang X."/>
            <person name="Zhu J."/>
            <person name="Ruan X."/>
            <person name="Zhao L."/>
            <person name="Wei J."/>
            <person name="Que T."/>
            <person name="Du C."/>
            <person name="Cheng J."/>
            <person name="Dai P."/>
            <person name="Han X."/>
            <person name="Huang E."/>
            <person name="Gao Y."/>
            <person name="Liu J."/>
            <person name="Shao H."/>
            <person name="Ye R."/>
            <person name="Li L."/>
            <person name="Wei W."/>
            <person name="Wang X."/>
            <person name="Wang C."/>
            <person name="Yang T."/>
            <person name="Huo Q."/>
            <person name="Li W."/>
            <person name="Guo W."/>
            <person name="Chen H."/>
            <person name="Zhou L."/>
            <person name="Ni X."/>
            <person name="Tian J."/>
            <person name="Zhou Y."/>
            <person name="Sheng Y."/>
            <person name="Liu T."/>
            <person name="Pan Y."/>
            <person name="Xia L."/>
            <person name="Li J."/>
            <person name="Zhao F."/>
            <person name="Cao W."/>
        </authorList>
    </citation>
    <scope>NUCLEOTIDE SEQUENCE</scope>
    <source>
        <strain evidence="1">Hyas-2018</strain>
    </source>
</reference>
<sequence>MGQQVTEAVDSLLLSVHVPDRYQSAVQKAVGMFRACLAAPEDKRGIEMRALKDFMVSLDMDLVEPGQEGESPDPNPGRDMVSLARSDEAWLDERALLRFQLRTSYYTAVVAHYSGRAPSDTMKALVSELSALEDEVQKLIINEKARLAEHWTSVPLKDILAAREEQKDHLEHMVAKYSLGRYTSDDSANVHSNALPLLKLLVTSGRDAEFHRLISWSIVRQLAGFGRDTDHFSLLPSLNIWYKCVLTVSLVMEAPLMGVYLLQGVNIDASGLYHPWLTFWSRMKHRSSIDCIQLHHSKVSKVDTLNSYSSENLADFLGSLVSHAAFSSLPERLRRVTVPGDSALNLTSEQLYFVSRCVIWCTSVGTVWRDHDDGSHAPYRARCNVPAMNMPSFGEAFNCAPGTKMNPVDKCVF</sequence>
<proteinExistence type="predicted"/>
<gene>
    <name evidence="1" type="ORF">HPB50_021316</name>
</gene>
<dbReference type="EMBL" id="CM023485">
    <property type="protein sequence ID" value="KAH6931005.1"/>
    <property type="molecule type" value="Genomic_DNA"/>
</dbReference>
<comment type="caution">
    <text evidence="1">The sequence shown here is derived from an EMBL/GenBank/DDBJ whole genome shotgun (WGS) entry which is preliminary data.</text>
</comment>
<protein>
    <submittedName>
        <fullName evidence="1">Uncharacterized protein</fullName>
    </submittedName>
</protein>
<organism evidence="1 2">
    <name type="scientific">Hyalomma asiaticum</name>
    <name type="common">Tick</name>
    <dbReference type="NCBI Taxonomy" id="266040"/>
    <lineage>
        <taxon>Eukaryota</taxon>
        <taxon>Metazoa</taxon>
        <taxon>Ecdysozoa</taxon>
        <taxon>Arthropoda</taxon>
        <taxon>Chelicerata</taxon>
        <taxon>Arachnida</taxon>
        <taxon>Acari</taxon>
        <taxon>Parasitiformes</taxon>
        <taxon>Ixodida</taxon>
        <taxon>Ixodoidea</taxon>
        <taxon>Ixodidae</taxon>
        <taxon>Hyalomminae</taxon>
        <taxon>Hyalomma</taxon>
    </lineage>
</organism>
<keyword evidence="2" id="KW-1185">Reference proteome</keyword>